<proteinExistence type="predicted"/>
<reference evidence="1" key="1">
    <citation type="submission" date="2021-05" db="EMBL/GenBank/DDBJ databases">
        <authorList>
            <person name="Pan Q."/>
            <person name="Jouanno E."/>
            <person name="Zahm M."/>
            <person name="Klopp C."/>
            <person name="Cabau C."/>
            <person name="Louis A."/>
            <person name="Berthelot C."/>
            <person name="Parey E."/>
            <person name="Roest Crollius H."/>
            <person name="Montfort J."/>
            <person name="Robinson-Rechavi M."/>
            <person name="Bouchez O."/>
            <person name="Lampietro C."/>
            <person name="Lopez Roques C."/>
            <person name="Donnadieu C."/>
            <person name="Postlethwait J."/>
            <person name="Bobe J."/>
            <person name="Dillon D."/>
            <person name="Chandos A."/>
            <person name="von Hippel F."/>
            <person name="Guiguen Y."/>
        </authorList>
    </citation>
    <scope>NUCLEOTIDE SEQUENCE</scope>
    <source>
        <strain evidence="1">YG-Jan2019</strain>
    </source>
</reference>
<protein>
    <submittedName>
        <fullName evidence="1">Uncharacterized protein</fullName>
    </submittedName>
</protein>
<comment type="caution">
    <text evidence="1">The sequence shown here is derived from an EMBL/GenBank/DDBJ whole genome shotgun (WGS) entry which is preliminary data.</text>
</comment>
<name>A0ACC2HFP0_DALPE</name>
<sequence length="105" mass="11528">MRPYEPRFSVLRGIGGLSSNAGHFIPYSRLTTTICAHVTSIPCQPHSSSCLNGFHMAPCHLRRTPGHTPAPHPRTATAQGCFWRAFQRWGCGDDQVESLIPKEGA</sequence>
<accession>A0ACC2HFP0</accession>
<dbReference type="EMBL" id="CM055729">
    <property type="protein sequence ID" value="KAJ8014833.1"/>
    <property type="molecule type" value="Genomic_DNA"/>
</dbReference>
<evidence type="ECO:0000313" key="2">
    <source>
        <dbReference type="Proteomes" id="UP001157502"/>
    </source>
</evidence>
<evidence type="ECO:0000313" key="1">
    <source>
        <dbReference type="EMBL" id="KAJ8014833.1"/>
    </source>
</evidence>
<organism evidence="1 2">
    <name type="scientific">Dallia pectoralis</name>
    <name type="common">Alaska blackfish</name>
    <dbReference type="NCBI Taxonomy" id="75939"/>
    <lineage>
        <taxon>Eukaryota</taxon>
        <taxon>Metazoa</taxon>
        <taxon>Chordata</taxon>
        <taxon>Craniata</taxon>
        <taxon>Vertebrata</taxon>
        <taxon>Euteleostomi</taxon>
        <taxon>Actinopterygii</taxon>
        <taxon>Neopterygii</taxon>
        <taxon>Teleostei</taxon>
        <taxon>Protacanthopterygii</taxon>
        <taxon>Esociformes</taxon>
        <taxon>Umbridae</taxon>
        <taxon>Dallia</taxon>
    </lineage>
</organism>
<keyword evidence="2" id="KW-1185">Reference proteome</keyword>
<dbReference type="Proteomes" id="UP001157502">
    <property type="component" value="Chromosome 2"/>
</dbReference>
<gene>
    <name evidence="1" type="ORF">DPEC_G00019860</name>
</gene>